<evidence type="ECO:0000313" key="1">
    <source>
        <dbReference type="EMBL" id="KAJ2978045.1"/>
    </source>
</evidence>
<evidence type="ECO:0000313" key="2">
    <source>
        <dbReference type="Proteomes" id="UP001143856"/>
    </source>
</evidence>
<comment type="caution">
    <text evidence="1">The sequence shown here is derived from an EMBL/GenBank/DDBJ whole genome shotgun (WGS) entry which is preliminary data.</text>
</comment>
<reference evidence="1" key="1">
    <citation type="submission" date="2022-10" db="EMBL/GenBank/DDBJ databases">
        <title>Genome Sequence of Xylaria curta.</title>
        <authorList>
            <person name="Buettner E."/>
        </authorList>
    </citation>
    <scope>NUCLEOTIDE SEQUENCE</scope>
    <source>
        <strain evidence="1">Babe10</strain>
    </source>
</reference>
<protein>
    <submittedName>
        <fullName evidence="1">Uncharacterized protein</fullName>
    </submittedName>
</protein>
<name>A0ACC1NFJ3_9PEZI</name>
<dbReference type="Proteomes" id="UP001143856">
    <property type="component" value="Unassembled WGS sequence"/>
</dbReference>
<organism evidence="1 2">
    <name type="scientific">Xylaria curta</name>
    <dbReference type="NCBI Taxonomy" id="42375"/>
    <lineage>
        <taxon>Eukaryota</taxon>
        <taxon>Fungi</taxon>
        <taxon>Dikarya</taxon>
        <taxon>Ascomycota</taxon>
        <taxon>Pezizomycotina</taxon>
        <taxon>Sordariomycetes</taxon>
        <taxon>Xylariomycetidae</taxon>
        <taxon>Xylariales</taxon>
        <taxon>Xylariaceae</taxon>
        <taxon>Xylaria</taxon>
    </lineage>
</organism>
<sequence length="388" mass="44242">MPSDLENSASINNTMPSNVEDVPIMATVPCNVEDDTNVMPKLEDRYDAEVPSLPYLGTLCGLLTDSWPNSYAPNWAPYFEQNGKRKSGVEIAVDCAICRQSLAITQCADYQHESFTVLPCGHVFGFECIEQWFREAGNCPTCRKRLVTEFFYSFFPCYALATPVGFQCSRHLLTLVNITDSCAVNSTQHMGCGHYVEVDRMCGGSGFNIHKILKSIPPHGENLPMDCKWCEGCRRNGMVPGPGPYGPIPQPDVYDLSQRNLSTLTPQGRNHMPGYLPRMSETWPWPEPFANRNGHMPNLIQNNGRAWDFVRGEPVHVVRDYTNGYLSETWYWPEHFANRNGQMPNLTRNNGRAWEFARGEPVQMDMVRRERAAQRWRRQRESNFRRSA</sequence>
<keyword evidence="2" id="KW-1185">Reference proteome</keyword>
<proteinExistence type="predicted"/>
<accession>A0ACC1NFJ3</accession>
<gene>
    <name evidence="1" type="ORF">NUW58_g7618</name>
</gene>
<dbReference type="EMBL" id="JAPDGR010002031">
    <property type="protein sequence ID" value="KAJ2978045.1"/>
    <property type="molecule type" value="Genomic_DNA"/>
</dbReference>